<accession>A0AAV8UEL9</accession>
<dbReference type="PROSITE" id="PS51321">
    <property type="entry name" value="TFIIS_CENTRAL"/>
    <property type="match status" value="1"/>
</dbReference>
<evidence type="ECO:0000259" key="11">
    <source>
        <dbReference type="PROSITE" id="PS51319"/>
    </source>
</evidence>
<evidence type="ECO:0000256" key="6">
    <source>
        <dbReference type="PROSITE-ProRule" id="PRU00649"/>
    </source>
</evidence>
<dbReference type="Pfam" id="PF01096">
    <property type="entry name" value="Zn_ribbon_TFIIS"/>
    <property type="match status" value="1"/>
</dbReference>
<dbReference type="GO" id="GO:0005634">
    <property type="term" value="C:nucleus"/>
    <property type="evidence" value="ECO:0007669"/>
    <property type="project" value="UniProtKB-SubCell"/>
</dbReference>
<dbReference type="SUPFAM" id="SSF57783">
    <property type="entry name" value="Zinc beta-ribbon"/>
    <property type="match status" value="1"/>
</dbReference>
<keyword evidence="1" id="KW-0479">Metal-binding</keyword>
<protein>
    <recommendedName>
        <fullName evidence="15">Transcription elongation factor S-II</fullName>
    </recommendedName>
</protein>
<feature type="compositionally biased region" description="Acidic residues" evidence="8">
    <location>
        <begin position="215"/>
        <end position="226"/>
    </location>
</feature>
<dbReference type="PANTHER" id="PTHR11477">
    <property type="entry name" value="TRANSCRIPTION FACTOR S-II ZINC FINGER DOMAIN-CONTAINING PROTEIN"/>
    <property type="match status" value="1"/>
</dbReference>
<dbReference type="Gene3D" id="2.20.25.10">
    <property type="match status" value="1"/>
</dbReference>
<dbReference type="GO" id="GO:0003676">
    <property type="term" value="F:nucleic acid binding"/>
    <property type="evidence" value="ECO:0007669"/>
    <property type="project" value="InterPro"/>
</dbReference>
<feature type="region of interest" description="Disordered" evidence="8">
    <location>
        <begin position="591"/>
        <end position="799"/>
    </location>
</feature>
<dbReference type="Pfam" id="PF08711">
    <property type="entry name" value="Med26"/>
    <property type="match status" value="1"/>
</dbReference>
<evidence type="ECO:0000259" key="10">
    <source>
        <dbReference type="PROSITE" id="PS51133"/>
    </source>
</evidence>
<name>A0AAV8UEL9_9RHOD</name>
<feature type="compositionally biased region" description="Basic and acidic residues" evidence="8">
    <location>
        <begin position="176"/>
        <end position="189"/>
    </location>
</feature>
<keyword evidence="4 6" id="KW-0539">Nucleus</keyword>
<evidence type="ECO:0000256" key="4">
    <source>
        <dbReference type="ARBA" id="ARBA00023242"/>
    </source>
</evidence>
<feature type="region of interest" description="Disordered" evidence="8">
    <location>
        <begin position="86"/>
        <end position="437"/>
    </location>
</feature>
<feature type="compositionally biased region" description="Basic and acidic residues" evidence="8">
    <location>
        <begin position="285"/>
        <end position="303"/>
    </location>
</feature>
<dbReference type="Pfam" id="PF00855">
    <property type="entry name" value="PWWP"/>
    <property type="match status" value="1"/>
</dbReference>
<dbReference type="InterPro" id="IPR001222">
    <property type="entry name" value="Znf_TFIIS"/>
</dbReference>
<evidence type="ECO:0000313" key="14">
    <source>
        <dbReference type="Proteomes" id="UP001157974"/>
    </source>
</evidence>
<evidence type="ECO:0000256" key="1">
    <source>
        <dbReference type="ARBA" id="ARBA00022723"/>
    </source>
</evidence>
<feature type="domain" description="TFIIS central" evidence="12">
    <location>
        <begin position="818"/>
        <end position="923"/>
    </location>
</feature>
<dbReference type="SMART" id="SM00293">
    <property type="entry name" value="PWWP"/>
    <property type="match status" value="1"/>
</dbReference>
<keyword evidence="14" id="KW-1185">Reference proteome</keyword>
<comment type="subcellular location">
    <subcellularLocation>
        <location evidence="6">Nucleus</location>
    </subcellularLocation>
</comment>
<evidence type="ECO:0008006" key="15">
    <source>
        <dbReference type="Google" id="ProtNLM"/>
    </source>
</evidence>
<dbReference type="GO" id="GO:0006351">
    <property type="term" value="P:DNA-templated transcription"/>
    <property type="evidence" value="ECO:0007669"/>
    <property type="project" value="InterPro"/>
</dbReference>
<feature type="coiled-coil region" evidence="7">
    <location>
        <begin position="492"/>
        <end position="526"/>
    </location>
</feature>
<dbReference type="InterPro" id="IPR003618">
    <property type="entry name" value="TFIIS_cen_dom"/>
</dbReference>
<evidence type="ECO:0000313" key="13">
    <source>
        <dbReference type="EMBL" id="KAJ8900891.1"/>
    </source>
</evidence>
<dbReference type="PROSITE" id="PS00466">
    <property type="entry name" value="ZF_TFIIS_1"/>
    <property type="match status" value="1"/>
</dbReference>
<evidence type="ECO:0000259" key="9">
    <source>
        <dbReference type="PROSITE" id="PS50812"/>
    </source>
</evidence>
<gene>
    <name evidence="13" type="ORF">NDN08_000190</name>
</gene>
<evidence type="ECO:0000256" key="2">
    <source>
        <dbReference type="ARBA" id="ARBA00022771"/>
    </source>
</evidence>
<dbReference type="SMART" id="SM00440">
    <property type="entry name" value="ZnF_C2C2"/>
    <property type="match status" value="1"/>
</dbReference>
<feature type="compositionally biased region" description="Basic and acidic residues" evidence="8">
    <location>
        <begin position="86"/>
        <end position="95"/>
    </location>
</feature>
<feature type="compositionally biased region" description="Basic and acidic residues" evidence="8">
    <location>
        <begin position="759"/>
        <end position="771"/>
    </location>
</feature>
<feature type="compositionally biased region" description="Acidic residues" evidence="8">
    <location>
        <begin position="96"/>
        <end position="123"/>
    </location>
</feature>
<feature type="compositionally biased region" description="Basic and acidic residues" evidence="8">
    <location>
        <begin position="602"/>
        <end position="653"/>
    </location>
</feature>
<evidence type="ECO:0000256" key="5">
    <source>
        <dbReference type="PROSITE-ProRule" id="PRU00472"/>
    </source>
</evidence>
<keyword evidence="3" id="KW-0862">Zinc</keyword>
<evidence type="ECO:0000259" key="12">
    <source>
        <dbReference type="PROSITE" id="PS51321"/>
    </source>
</evidence>
<dbReference type="GO" id="GO:0008270">
    <property type="term" value="F:zinc ion binding"/>
    <property type="evidence" value="ECO:0007669"/>
    <property type="project" value="UniProtKB-KW"/>
</dbReference>
<proteinExistence type="predicted"/>
<dbReference type="PROSITE" id="PS51133">
    <property type="entry name" value="ZF_TFIIS_2"/>
    <property type="match status" value="1"/>
</dbReference>
<dbReference type="Gene3D" id="2.30.30.140">
    <property type="match status" value="1"/>
</dbReference>
<dbReference type="Pfam" id="PF07500">
    <property type="entry name" value="TFIIS_M"/>
    <property type="match status" value="1"/>
</dbReference>
<dbReference type="InterPro" id="IPR036575">
    <property type="entry name" value="TFIIS_cen_dom_sf"/>
</dbReference>
<feature type="compositionally biased region" description="Basic and acidic residues" evidence="8">
    <location>
        <begin position="351"/>
        <end position="360"/>
    </location>
</feature>
<dbReference type="InterPro" id="IPR017923">
    <property type="entry name" value="TFIIS_N"/>
</dbReference>
<evidence type="ECO:0000256" key="7">
    <source>
        <dbReference type="SAM" id="Coils"/>
    </source>
</evidence>
<dbReference type="InterPro" id="IPR000313">
    <property type="entry name" value="PWWP_dom"/>
</dbReference>
<dbReference type="Proteomes" id="UP001157974">
    <property type="component" value="Unassembled WGS sequence"/>
</dbReference>
<dbReference type="PANTHER" id="PTHR11477:SF0">
    <property type="entry name" value="IP08861P-RELATED"/>
    <property type="match status" value="1"/>
</dbReference>
<dbReference type="SUPFAM" id="SSF47676">
    <property type="entry name" value="Conserved domain common to transcription factors TFIIS, elongin A, CRSP70"/>
    <property type="match status" value="1"/>
</dbReference>
<feature type="compositionally biased region" description="Basic and acidic residues" evidence="8">
    <location>
        <begin position="197"/>
        <end position="211"/>
    </location>
</feature>
<feature type="domain" description="TFIIS-type" evidence="10">
    <location>
        <begin position="926"/>
        <end position="966"/>
    </location>
</feature>
<dbReference type="CDD" id="cd13749">
    <property type="entry name" value="Zn-ribbon_TFIIS"/>
    <property type="match status" value="1"/>
</dbReference>
<dbReference type="CDD" id="cd05162">
    <property type="entry name" value="PWWP"/>
    <property type="match status" value="1"/>
</dbReference>
<dbReference type="Gene3D" id="1.10.472.30">
    <property type="entry name" value="Transcription elongation factor S-II, central domain"/>
    <property type="match status" value="1"/>
</dbReference>
<sequence>MSKCPFPDGTVVWVKYHDYPWWPSLVGVKERISSRKGEFWVKFFNDPDGGFVKAGQMRPFTPENIKKYMPRKGSADYDKIVEAVRLAREHDRENPVSEDDDDDDDDDVSDDEDNKEESEEQDEYNTGKDQESINAARKREAERAAYSRSRLEDDLKKDEESSDSSHPRSAAAWKKKLVEEPGRKQHDQDSSSDDYVETPRDRQRSAAERKPVPSSDEDEEDVDVDDIQIPKRQPPGKAKPVGDEEMVDADDVQIPKRKPLGRTRPTPENDPSSATGPDRLPFTPRGHEKKPEDKNNGRGDLIPKKQKPRTTPGDETESVTPMNAARDGQPPSREVEKERKRSRVDDEDDQEQRAKKRADLAPEAPASKTEPPVPKGEASKQGSERPGGRPAKANESKKEIDMSALHRTEHKEIAKGNTAKRLREPVHSSGVEAHSSQGQAVVLEINIPPGRPEPVFSPLDDSEAMQLQIDEEEFTELSETLTSRESKVESRISSMSSLREEVEKQARELRAQVKEFTQLVDELSQADENVAKAWNDCSTALEELHRAKVTVPMLKSTKVGKLVKKISRDGGPLSGAARCLQKAWMELLQPPKKLGDGIPKPKQREHLPSVPKAEKRTRDSEALDAREDESPSSERKSKDAEANAKARKDEPVRESTPGKADADANGSSRPPKDSDANSSAGNVAGADPPIPLKKKKSISKSTSKDRDHAKPSKLSRDDAPKASPVRNDKTVKEDPPRASPPHKDKVVGQMTKKLSRTGELTKKLSKRDAFPKGKSQTKASRPGIQPARPQQGDAPMAKDASAKITAVFTGIFAGSERSQDESLERLYVALDNEKAAKVASDLEKAIKGLALPQKDYMEKARVLRLNLKRNPHLRKAVAEAKISVSKLVTMDSAEMRTEEQSKEIRKIEDRNLHFSQKSLDVRVQRGLFTCSECRGDKTTYHEMQTRSADEPMTAFITCLRCGHKWKE</sequence>
<organism evidence="13 14">
    <name type="scientific">Rhodosorus marinus</name>
    <dbReference type="NCBI Taxonomy" id="101924"/>
    <lineage>
        <taxon>Eukaryota</taxon>
        <taxon>Rhodophyta</taxon>
        <taxon>Stylonematophyceae</taxon>
        <taxon>Stylonematales</taxon>
        <taxon>Stylonemataceae</taxon>
        <taxon>Rhodosorus</taxon>
    </lineage>
</organism>
<keyword evidence="2 5" id="KW-0863">Zinc-finger</keyword>
<keyword evidence="7" id="KW-0175">Coiled coil</keyword>
<feature type="compositionally biased region" description="Basic and acidic residues" evidence="8">
    <location>
        <begin position="382"/>
        <end position="414"/>
    </location>
</feature>
<evidence type="ECO:0000256" key="3">
    <source>
        <dbReference type="ARBA" id="ARBA00022833"/>
    </source>
</evidence>
<feature type="domain" description="PWWP" evidence="9">
    <location>
        <begin position="8"/>
        <end position="63"/>
    </location>
</feature>
<dbReference type="Gene3D" id="1.20.930.10">
    <property type="entry name" value="Conserved domain common to transcription factors TFIIS, elongin A, CRSP70"/>
    <property type="match status" value="1"/>
</dbReference>
<feature type="domain" description="TFIIS N-terminal" evidence="11">
    <location>
        <begin position="518"/>
        <end position="591"/>
    </location>
</feature>
<evidence type="ECO:0000256" key="8">
    <source>
        <dbReference type="SAM" id="MobiDB-lite"/>
    </source>
</evidence>
<dbReference type="SUPFAM" id="SSF63748">
    <property type="entry name" value="Tudor/PWWP/MBT"/>
    <property type="match status" value="1"/>
</dbReference>
<feature type="compositionally biased region" description="Basic and acidic residues" evidence="8">
    <location>
        <begin position="125"/>
        <end position="166"/>
    </location>
</feature>
<dbReference type="SUPFAM" id="SSF46942">
    <property type="entry name" value="Elongation factor TFIIS domain 2"/>
    <property type="match status" value="1"/>
</dbReference>
<dbReference type="InterPro" id="IPR035441">
    <property type="entry name" value="TFIIS/LEDGF_dom_sf"/>
</dbReference>
<reference evidence="13 14" key="1">
    <citation type="journal article" date="2023" name="Nat. Commun.">
        <title>Origin of minicircular mitochondrial genomes in red algae.</title>
        <authorList>
            <person name="Lee Y."/>
            <person name="Cho C.H."/>
            <person name="Lee Y.M."/>
            <person name="Park S.I."/>
            <person name="Yang J.H."/>
            <person name="West J.A."/>
            <person name="Bhattacharya D."/>
            <person name="Yoon H.S."/>
        </authorList>
    </citation>
    <scope>NUCLEOTIDE SEQUENCE [LARGE SCALE GENOMIC DNA]</scope>
    <source>
        <strain evidence="13 14">CCMP1338</strain>
        <tissue evidence="13">Whole cell</tissue>
    </source>
</reference>
<dbReference type="AlphaFoldDB" id="A0AAV8UEL9"/>
<feature type="compositionally biased region" description="Basic and acidic residues" evidence="8">
    <location>
        <begin position="702"/>
        <end position="746"/>
    </location>
</feature>
<dbReference type="EMBL" id="JAMWBK010000013">
    <property type="protein sequence ID" value="KAJ8900891.1"/>
    <property type="molecule type" value="Genomic_DNA"/>
</dbReference>
<comment type="caution">
    <text evidence="13">The sequence shown here is derived from an EMBL/GenBank/DDBJ whole genome shotgun (WGS) entry which is preliminary data.</text>
</comment>
<dbReference type="PROSITE" id="PS51319">
    <property type="entry name" value="TFIIS_N"/>
    <property type="match status" value="1"/>
</dbReference>
<dbReference type="PROSITE" id="PS50812">
    <property type="entry name" value="PWWP"/>
    <property type="match status" value="1"/>
</dbReference>